<dbReference type="InterPro" id="IPR008278">
    <property type="entry name" value="4-PPantetheinyl_Trfase_dom"/>
</dbReference>
<keyword evidence="8" id="KW-0963">Cytoplasm</keyword>
<comment type="subcellular location">
    <subcellularLocation>
        <location evidence="8">Cytoplasm</location>
    </subcellularLocation>
</comment>
<feature type="binding site" evidence="8">
    <location>
        <position position="60"/>
    </location>
    <ligand>
        <name>Mg(2+)</name>
        <dbReference type="ChEBI" id="CHEBI:18420"/>
    </ligand>
</feature>
<gene>
    <name evidence="8 10" type="primary">acpS</name>
    <name evidence="10" type="ORF">KCTCHS21_51740</name>
</gene>
<evidence type="ECO:0000313" key="10">
    <source>
        <dbReference type="EMBL" id="BBI35775.1"/>
    </source>
</evidence>
<sequence length="129" mass="13975">MIVGIGLDVVELSRMEKLLAGPGNDRFVARVLTEQESKRLGSLQLRRRLEFISGRFAAKEAVVKAIGCGIGAVVGFKDIEVLSDKLGKPICSLSEASIKRLGWASDSYKIHIAITHERSLAAATVVIEK</sequence>
<dbReference type="GO" id="GO:0008897">
    <property type="term" value="F:holo-[acyl-carrier-protein] synthase activity"/>
    <property type="evidence" value="ECO:0007669"/>
    <property type="project" value="UniProtKB-UniRule"/>
</dbReference>
<protein>
    <recommendedName>
        <fullName evidence="8">Holo-[acyl-carrier-protein] synthase</fullName>
        <shortName evidence="8">Holo-ACP synthase</shortName>
        <ecNumber evidence="8">2.7.8.7</ecNumber>
    </recommendedName>
    <alternativeName>
        <fullName evidence="8">4'-phosphopantetheinyl transferase AcpS</fullName>
    </alternativeName>
</protein>
<dbReference type="RefSeq" id="WP_130614726.1">
    <property type="nucleotide sequence ID" value="NZ_AP019400.1"/>
</dbReference>
<dbReference type="NCBIfam" id="TIGR00556">
    <property type="entry name" value="pantethn_trn"/>
    <property type="match status" value="1"/>
</dbReference>
<dbReference type="GO" id="GO:0000287">
    <property type="term" value="F:magnesium ion binding"/>
    <property type="evidence" value="ECO:0007669"/>
    <property type="project" value="UniProtKB-UniRule"/>
</dbReference>
<evidence type="ECO:0000256" key="1">
    <source>
        <dbReference type="ARBA" id="ARBA00022516"/>
    </source>
</evidence>
<dbReference type="NCBIfam" id="TIGR00516">
    <property type="entry name" value="acpS"/>
    <property type="match status" value="1"/>
</dbReference>
<dbReference type="Proteomes" id="UP000289856">
    <property type="component" value="Chromosome"/>
</dbReference>
<dbReference type="HAMAP" id="MF_00101">
    <property type="entry name" value="AcpS"/>
    <property type="match status" value="1"/>
</dbReference>
<keyword evidence="3 8" id="KW-0479">Metal-binding</keyword>
<keyword evidence="5 8" id="KW-0460">Magnesium</keyword>
<dbReference type="Pfam" id="PF01648">
    <property type="entry name" value="ACPS"/>
    <property type="match status" value="1"/>
</dbReference>
<keyword evidence="2 8" id="KW-0808">Transferase</keyword>
<feature type="binding site" evidence="8">
    <location>
        <position position="8"/>
    </location>
    <ligand>
        <name>Mg(2+)</name>
        <dbReference type="ChEBI" id="CHEBI:18420"/>
    </ligand>
</feature>
<keyword evidence="7 8" id="KW-0275">Fatty acid biosynthesis</keyword>
<dbReference type="InterPro" id="IPR004568">
    <property type="entry name" value="Ppantetheine-prot_Trfase_dom"/>
</dbReference>
<comment type="similarity">
    <text evidence="8">Belongs to the P-Pant transferase superfamily. AcpS family.</text>
</comment>
<dbReference type="SUPFAM" id="SSF56214">
    <property type="entry name" value="4'-phosphopantetheinyl transferase"/>
    <property type="match status" value="1"/>
</dbReference>
<evidence type="ECO:0000256" key="4">
    <source>
        <dbReference type="ARBA" id="ARBA00022832"/>
    </source>
</evidence>
<keyword evidence="1 8" id="KW-0444">Lipid biosynthesis</keyword>
<dbReference type="GO" id="GO:0005737">
    <property type="term" value="C:cytoplasm"/>
    <property type="evidence" value="ECO:0007669"/>
    <property type="project" value="UniProtKB-SubCell"/>
</dbReference>
<dbReference type="EMBL" id="AP019400">
    <property type="protein sequence ID" value="BBI35775.1"/>
    <property type="molecule type" value="Genomic_DNA"/>
</dbReference>
<reference evidence="10 11" key="1">
    <citation type="submission" date="2019-01" db="EMBL/GenBank/DDBJ databases">
        <title>Complete genome sequence of Cohnella hallensis HS21 isolated from Korean fir (Abies koreana) rhizospheric soil.</title>
        <authorList>
            <person name="Jiang L."/>
            <person name="Kang S.W."/>
            <person name="Kim S."/>
            <person name="Jung J."/>
            <person name="Kim C.Y."/>
            <person name="Kim D.H."/>
            <person name="Kim S.W."/>
            <person name="Lee J."/>
        </authorList>
    </citation>
    <scope>NUCLEOTIDE SEQUENCE [LARGE SCALE GENOMIC DNA]</scope>
    <source>
        <strain evidence="10 11">HS21</strain>
    </source>
</reference>
<dbReference type="Gene3D" id="3.90.470.20">
    <property type="entry name" value="4'-phosphopantetheinyl transferase domain"/>
    <property type="match status" value="1"/>
</dbReference>
<keyword evidence="4 8" id="KW-0276">Fatty acid metabolism</keyword>
<accession>A0A3T1DCW1</accession>
<evidence type="ECO:0000256" key="5">
    <source>
        <dbReference type="ARBA" id="ARBA00022842"/>
    </source>
</evidence>
<organism evidence="10 11">
    <name type="scientific">Cohnella abietis</name>
    <dbReference type="NCBI Taxonomy" id="2507935"/>
    <lineage>
        <taxon>Bacteria</taxon>
        <taxon>Bacillati</taxon>
        <taxon>Bacillota</taxon>
        <taxon>Bacilli</taxon>
        <taxon>Bacillales</taxon>
        <taxon>Paenibacillaceae</taxon>
        <taxon>Cohnella</taxon>
    </lineage>
</organism>
<dbReference type="AlphaFoldDB" id="A0A3T1DCW1"/>
<dbReference type="KEGG" id="cohn:KCTCHS21_51740"/>
<evidence type="ECO:0000256" key="3">
    <source>
        <dbReference type="ARBA" id="ARBA00022723"/>
    </source>
</evidence>
<dbReference type="GO" id="GO:0006633">
    <property type="term" value="P:fatty acid biosynthetic process"/>
    <property type="evidence" value="ECO:0007669"/>
    <property type="project" value="UniProtKB-UniRule"/>
</dbReference>
<evidence type="ECO:0000256" key="6">
    <source>
        <dbReference type="ARBA" id="ARBA00023098"/>
    </source>
</evidence>
<evidence type="ECO:0000259" key="9">
    <source>
        <dbReference type="Pfam" id="PF01648"/>
    </source>
</evidence>
<comment type="catalytic activity">
    <reaction evidence="8">
        <text>apo-[ACP] + CoA = holo-[ACP] + adenosine 3',5'-bisphosphate + H(+)</text>
        <dbReference type="Rhea" id="RHEA:12068"/>
        <dbReference type="Rhea" id="RHEA-COMP:9685"/>
        <dbReference type="Rhea" id="RHEA-COMP:9690"/>
        <dbReference type="ChEBI" id="CHEBI:15378"/>
        <dbReference type="ChEBI" id="CHEBI:29999"/>
        <dbReference type="ChEBI" id="CHEBI:57287"/>
        <dbReference type="ChEBI" id="CHEBI:58343"/>
        <dbReference type="ChEBI" id="CHEBI:64479"/>
        <dbReference type="EC" id="2.7.8.7"/>
    </reaction>
</comment>
<keyword evidence="6 8" id="KW-0443">Lipid metabolism</keyword>
<dbReference type="OrthoDB" id="517356at2"/>
<name>A0A3T1DCW1_9BACL</name>
<evidence type="ECO:0000256" key="8">
    <source>
        <dbReference type="HAMAP-Rule" id="MF_00101"/>
    </source>
</evidence>
<feature type="domain" description="4'-phosphopantetheinyl transferase" evidence="9">
    <location>
        <begin position="4"/>
        <end position="99"/>
    </location>
</feature>
<keyword evidence="11" id="KW-1185">Reference proteome</keyword>
<dbReference type="InterPro" id="IPR002582">
    <property type="entry name" value="ACPS"/>
</dbReference>
<evidence type="ECO:0000256" key="7">
    <source>
        <dbReference type="ARBA" id="ARBA00023160"/>
    </source>
</evidence>
<comment type="cofactor">
    <cofactor evidence="8">
        <name>Mg(2+)</name>
        <dbReference type="ChEBI" id="CHEBI:18420"/>
    </cofactor>
</comment>
<evidence type="ECO:0000313" key="11">
    <source>
        <dbReference type="Proteomes" id="UP000289856"/>
    </source>
</evidence>
<proteinExistence type="inferred from homology"/>
<evidence type="ECO:0000256" key="2">
    <source>
        <dbReference type="ARBA" id="ARBA00022679"/>
    </source>
</evidence>
<dbReference type="InterPro" id="IPR037143">
    <property type="entry name" value="4-PPantetheinyl_Trfase_dom_sf"/>
</dbReference>
<comment type="function">
    <text evidence="8">Transfers the 4'-phosphopantetheine moiety from coenzyme A to a Ser of acyl-carrier-protein.</text>
</comment>
<dbReference type="EC" id="2.7.8.7" evidence="8"/>